<dbReference type="Gene3D" id="1.10.630.10">
    <property type="entry name" value="Cytochrome P450"/>
    <property type="match status" value="1"/>
</dbReference>
<dbReference type="GO" id="GO:0005506">
    <property type="term" value="F:iron ion binding"/>
    <property type="evidence" value="ECO:0007669"/>
    <property type="project" value="InterPro"/>
</dbReference>
<dbReference type="GO" id="GO:0016020">
    <property type="term" value="C:membrane"/>
    <property type="evidence" value="ECO:0007669"/>
    <property type="project" value="UniProtKB-SubCell"/>
</dbReference>
<dbReference type="GO" id="GO:0020037">
    <property type="term" value="F:heme binding"/>
    <property type="evidence" value="ECO:0007669"/>
    <property type="project" value="InterPro"/>
</dbReference>
<keyword evidence="4 12" id="KW-0479">Metal-binding</keyword>
<protein>
    <recommendedName>
        <fullName evidence="9">aromatase</fullName>
        <ecNumber evidence="9">1.14.14.14</ecNumber>
    </recommendedName>
    <alternativeName>
        <fullName evidence="11">Cytochrome P-450AROM</fullName>
    </alternativeName>
    <alternativeName>
        <fullName evidence="10">Estrogen synthase</fullName>
    </alternativeName>
</protein>
<comment type="subcellular location">
    <subcellularLocation>
        <location evidence="2">Membrane</location>
    </subcellularLocation>
</comment>
<keyword evidence="7 13" id="KW-0503">Monooxygenase</keyword>
<feature type="binding site" description="axial binding residue" evidence="12">
    <location>
        <position position="496"/>
    </location>
    <ligand>
        <name>heme</name>
        <dbReference type="ChEBI" id="CHEBI:30413"/>
    </ligand>
    <ligandPart>
        <name>Fe</name>
        <dbReference type="ChEBI" id="CHEBI:18248"/>
    </ligandPart>
</feature>
<organism evidence="15">
    <name type="scientific">Anthurium amnicola</name>
    <dbReference type="NCBI Taxonomy" id="1678845"/>
    <lineage>
        <taxon>Eukaryota</taxon>
        <taxon>Viridiplantae</taxon>
        <taxon>Streptophyta</taxon>
        <taxon>Embryophyta</taxon>
        <taxon>Tracheophyta</taxon>
        <taxon>Spermatophyta</taxon>
        <taxon>Magnoliopsida</taxon>
        <taxon>Liliopsida</taxon>
        <taxon>Araceae</taxon>
        <taxon>Pothoideae</taxon>
        <taxon>Potheae</taxon>
        <taxon>Anthurium</taxon>
    </lineage>
</organism>
<evidence type="ECO:0000256" key="4">
    <source>
        <dbReference type="ARBA" id="ARBA00022723"/>
    </source>
</evidence>
<dbReference type="PRINTS" id="PR00463">
    <property type="entry name" value="EP450I"/>
</dbReference>
<evidence type="ECO:0000256" key="1">
    <source>
        <dbReference type="ARBA" id="ARBA00001971"/>
    </source>
</evidence>
<dbReference type="Pfam" id="PF00067">
    <property type="entry name" value="p450"/>
    <property type="match status" value="1"/>
</dbReference>
<evidence type="ECO:0000256" key="14">
    <source>
        <dbReference type="SAM" id="Phobius"/>
    </source>
</evidence>
<evidence type="ECO:0000313" key="15">
    <source>
        <dbReference type="EMBL" id="JAT51468.1"/>
    </source>
</evidence>
<feature type="transmembrane region" description="Helical" evidence="14">
    <location>
        <begin position="12"/>
        <end position="40"/>
    </location>
</feature>
<keyword evidence="8 14" id="KW-0472">Membrane</keyword>
<evidence type="ECO:0000256" key="9">
    <source>
        <dbReference type="ARBA" id="ARBA00038885"/>
    </source>
</evidence>
<reference evidence="15" key="1">
    <citation type="submission" date="2015-07" db="EMBL/GenBank/DDBJ databases">
        <title>Transcriptome Assembly of Anthurium amnicola.</title>
        <authorList>
            <person name="Suzuki J."/>
        </authorList>
    </citation>
    <scope>NUCLEOTIDE SEQUENCE</scope>
</reference>
<keyword evidence="12 13" id="KW-0349">Heme</keyword>
<dbReference type="SUPFAM" id="SSF48264">
    <property type="entry name" value="Cytochrome P450"/>
    <property type="match status" value="1"/>
</dbReference>
<dbReference type="GO" id="GO:0070330">
    <property type="term" value="F:aromatase activity"/>
    <property type="evidence" value="ECO:0007669"/>
    <property type="project" value="UniProtKB-EC"/>
</dbReference>
<gene>
    <name evidence="15" type="primary">CYP3A6_1</name>
    <name evidence="15" type="ORF">g.37027</name>
</gene>
<keyword evidence="14" id="KW-1133">Transmembrane helix</keyword>
<evidence type="ECO:0000256" key="6">
    <source>
        <dbReference type="ARBA" id="ARBA00023004"/>
    </source>
</evidence>
<keyword evidence="6 12" id="KW-0408">Iron</keyword>
<keyword evidence="5 13" id="KW-0560">Oxidoreductase</keyword>
<evidence type="ECO:0000256" key="11">
    <source>
        <dbReference type="ARBA" id="ARBA00043174"/>
    </source>
</evidence>
<keyword evidence="14" id="KW-0812">Transmembrane</keyword>
<dbReference type="PANTHER" id="PTHR24291">
    <property type="entry name" value="CYTOCHROME P450 FAMILY 4"/>
    <property type="match status" value="1"/>
</dbReference>
<dbReference type="InterPro" id="IPR017972">
    <property type="entry name" value="Cyt_P450_CS"/>
</dbReference>
<evidence type="ECO:0000256" key="2">
    <source>
        <dbReference type="ARBA" id="ARBA00004370"/>
    </source>
</evidence>
<name>A0A1D1Y9Z9_9ARAE</name>
<dbReference type="PANTHER" id="PTHR24291:SF43">
    <property type="entry name" value="AROMATASE"/>
    <property type="match status" value="1"/>
</dbReference>
<evidence type="ECO:0000256" key="13">
    <source>
        <dbReference type="RuleBase" id="RU000461"/>
    </source>
</evidence>
<evidence type="ECO:0000256" key="7">
    <source>
        <dbReference type="ARBA" id="ARBA00023033"/>
    </source>
</evidence>
<evidence type="ECO:0000256" key="8">
    <source>
        <dbReference type="ARBA" id="ARBA00023136"/>
    </source>
</evidence>
<feature type="non-terminal residue" evidence="15">
    <location>
        <position position="1"/>
    </location>
</feature>
<evidence type="ECO:0000256" key="3">
    <source>
        <dbReference type="ARBA" id="ARBA00010617"/>
    </source>
</evidence>
<dbReference type="PRINTS" id="PR00385">
    <property type="entry name" value="P450"/>
</dbReference>
<dbReference type="InterPro" id="IPR001128">
    <property type="entry name" value="Cyt_P450"/>
</dbReference>
<dbReference type="PROSITE" id="PS00086">
    <property type="entry name" value="CYTOCHROME_P450"/>
    <property type="match status" value="1"/>
</dbReference>
<dbReference type="AlphaFoldDB" id="A0A1D1Y9Z9"/>
<dbReference type="EC" id="1.14.14.14" evidence="9"/>
<accession>A0A1D1Y9Z9</accession>
<dbReference type="InterPro" id="IPR002401">
    <property type="entry name" value="Cyt_P450_E_grp-I"/>
</dbReference>
<comment type="similarity">
    <text evidence="3 13">Belongs to the cytochrome P450 family.</text>
</comment>
<evidence type="ECO:0000256" key="12">
    <source>
        <dbReference type="PIRSR" id="PIRSR602401-1"/>
    </source>
</evidence>
<comment type="cofactor">
    <cofactor evidence="1 12">
        <name>heme</name>
        <dbReference type="ChEBI" id="CHEBI:30413"/>
    </cofactor>
</comment>
<evidence type="ECO:0000256" key="10">
    <source>
        <dbReference type="ARBA" id="ARBA00042499"/>
    </source>
</evidence>
<sequence>KHRKTGFIHSFIMSTLTLLIFSLSFWDVLILSGTFFILYITRFYYLYFTRDNPFPGPLPLPLIGNVAQLIISGDFNKWALESQAKYGDVWEVYIGTERQLWLARADLVENILTASKDNKYFIRNLPNSGLDALGLSSNGIVFNRNRERWHFYRKMFAQTLTTIKFSKQATEWVQQAFANMEGYFMELGFDKKEFNFAEWMPRLTADMTFLIAMDKHACTMASLYNSYNPPKPAPFPQEVVKEADKFITALQKFTSTIKYFLLTPEVIRTKTPSGRNQSKEHMDNLNWLHESVTKIIQKKRKEIENIDDKSQLKSDFLTLMITVNTPKDMTQKRGDGTIEEPLTDEDIKASLIEMLSGGIDTTANLICFIVYLVIKHPEVKARLQQELDTVLGTDLSRLIKYEDLNKLIYTDAIIKETGRLMPVTSINLRVAEEDDVIGGYPIKRGQQIVICTLGIQHNSKHWSNPKEFNPDRFLEPNSHNIERYALEIFGGGVRICPGRQLAMTELKTMIALIFRKYDPELATPDTKPKYRYESVNQCYELMLRFKPRKM</sequence>
<dbReference type="InterPro" id="IPR050196">
    <property type="entry name" value="Cytochrome_P450_Monoox"/>
</dbReference>
<evidence type="ECO:0000256" key="5">
    <source>
        <dbReference type="ARBA" id="ARBA00023002"/>
    </source>
</evidence>
<proteinExistence type="inferred from homology"/>
<dbReference type="EMBL" id="GDJX01016468">
    <property type="protein sequence ID" value="JAT51468.1"/>
    <property type="molecule type" value="Transcribed_RNA"/>
</dbReference>
<dbReference type="InterPro" id="IPR036396">
    <property type="entry name" value="Cyt_P450_sf"/>
</dbReference>